<protein>
    <recommendedName>
        <fullName evidence="2">EamA domain-containing protein</fullName>
    </recommendedName>
</protein>
<feature type="transmembrane region" description="Helical" evidence="1">
    <location>
        <begin position="283"/>
        <end position="307"/>
    </location>
</feature>
<dbReference type="SUPFAM" id="SSF103481">
    <property type="entry name" value="Multidrug resistance efflux transporter EmrE"/>
    <property type="match status" value="2"/>
</dbReference>
<dbReference type="InterPro" id="IPR000620">
    <property type="entry name" value="EamA_dom"/>
</dbReference>
<comment type="caution">
    <text evidence="3">The sequence shown here is derived from an EMBL/GenBank/DDBJ whole genome shotgun (WGS) entry which is preliminary data.</text>
</comment>
<keyword evidence="1" id="KW-0812">Transmembrane</keyword>
<dbReference type="Proteomes" id="UP000321058">
    <property type="component" value="Unassembled WGS sequence"/>
</dbReference>
<sequence>MAQMTIDTPRTAKHERWGFLCGATMALGASLSFAAARAGVLGGLLAIDMIFARFIVAGLIMLPLLLRYGVRDFAGLGWRRALVLTLLGGAPFALLQTGGYGFAPLAHGAVIAPSTVTIVSTIGAALFLRERLGRSHLIGAAVVLGGVLLIGWDGLAQPSGTRAWLGDIMFFVSSLLWAGFTLLLRHWRVPALRATAVVSVLSFAITTPVYLGVMGVAHLAALPLGLLVFQGIVQGGLQGAVTMIAYSQAVMLLGVSRAVLFPAIVPAVSVLIGIPIVGEIPSVLQVTGLGFVTLGLFITIGAFRWIAIR</sequence>
<dbReference type="AlphaFoldDB" id="A0A512NN71"/>
<dbReference type="GO" id="GO:0016020">
    <property type="term" value="C:membrane"/>
    <property type="evidence" value="ECO:0007669"/>
    <property type="project" value="InterPro"/>
</dbReference>
<proteinExistence type="predicted"/>
<gene>
    <name evidence="3" type="ORF">RSO01_75540</name>
</gene>
<feature type="domain" description="EamA" evidence="2">
    <location>
        <begin position="17"/>
        <end position="151"/>
    </location>
</feature>
<feature type="transmembrane region" description="Helical" evidence="1">
    <location>
        <begin position="227"/>
        <end position="246"/>
    </location>
</feature>
<feature type="transmembrane region" description="Helical" evidence="1">
    <location>
        <begin position="82"/>
        <end position="103"/>
    </location>
</feature>
<feature type="transmembrane region" description="Helical" evidence="1">
    <location>
        <begin position="196"/>
        <end position="221"/>
    </location>
</feature>
<feature type="transmembrane region" description="Helical" evidence="1">
    <location>
        <begin position="135"/>
        <end position="152"/>
    </location>
</feature>
<feature type="transmembrane region" description="Helical" evidence="1">
    <location>
        <begin position="109"/>
        <end position="128"/>
    </location>
</feature>
<accession>A0A512NN71</accession>
<keyword evidence="1" id="KW-1133">Transmembrane helix</keyword>
<evidence type="ECO:0000313" key="4">
    <source>
        <dbReference type="Proteomes" id="UP000321058"/>
    </source>
</evidence>
<feature type="transmembrane region" description="Helical" evidence="1">
    <location>
        <begin position="50"/>
        <end position="70"/>
    </location>
</feature>
<evidence type="ECO:0000259" key="2">
    <source>
        <dbReference type="Pfam" id="PF00892"/>
    </source>
</evidence>
<organism evidence="3 4">
    <name type="scientific">Reyranella soli</name>
    <dbReference type="NCBI Taxonomy" id="1230389"/>
    <lineage>
        <taxon>Bacteria</taxon>
        <taxon>Pseudomonadati</taxon>
        <taxon>Pseudomonadota</taxon>
        <taxon>Alphaproteobacteria</taxon>
        <taxon>Hyphomicrobiales</taxon>
        <taxon>Reyranellaceae</taxon>
        <taxon>Reyranella</taxon>
    </lineage>
</organism>
<keyword evidence="4" id="KW-1185">Reference proteome</keyword>
<feature type="transmembrane region" description="Helical" evidence="1">
    <location>
        <begin position="164"/>
        <end position="184"/>
    </location>
</feature>
<dbReference type="RefSeq" id="WP_147155736.1">
    <property type="nucleotide sequence ID" value="NZ_BKAJ01000160.1"/>
</dbReference>
<name>A0A512NN71_9HYPH</name>
<evidence type="ECO:0000313" key="3">
    <source>
        <dbReference type="EMBL" id="GEP60388.1"/>
    </source>
</evidence>
<keyword evidence="1" id="KW-0472">Membrane</keyword>
<dbReference type="EMBL" id="BKAJ01000160">
    <property type="protein sequence ID" value="GEP60388.1"/>
    <property type="molecule type" value="Genomic_DNA"/>
</dbReference>
<reference evidence="3 4" key="1">
    <citation type="submission" date="2019-07" db="EMBL/GenBank/DDBJ databases">
        <title>Whole genome shotgun sequence of Reyranella soli NBRC 108950.</title>
        <authorList>
            <person name="Hosoyama A."/>
            <person name="Uohara A."/>
            <person name="Ohji S."/>
            <person name="Ichikawa N."/>
        </authorList>
    </citation>
    <scope>NUCLEOTIDE SEQUENCE [LARGE SCALE GENOMIC DNA]</scope>
    <source>
        <strain evidence="3 4">NBRC 108950</strain>
    </source>
</reference>
<evidence type="ECO:0000256" key="1">
    <source>
        <dbReference type="SAM" id="Phobius"/>
    </source>
</evidence>
<feature type="transmembrane region" description="Helical" evidence="1">
    <location>
        <begin position="258"/>
        <end position="277"/>
    </location>
</feature>
<dbReference type="OrthoDB" id="7743310at2"/>
<dbReference type="InterPro" id="IPR037185">
    <property type="entry name" value="EmrE-like"/>
</dbReference>
<dbReference type="Pfam" id="PF00892">
    <property type="entry name" value="EamA"/>
    <property type="match status" value="1"/>
</dbReference>